<protein>
    <submittedName>
        <fullName evidence="1">Uncharacterized protein</fullName>
    </submittedName>
</protein>
<gene>
    <name evidence="1" type="ORF">BDN72DRAFT_851901</name>
</gene>
<sequence length="472" mass="52339">RLRRAASPPTSTPAAPTSTHALTSTLENSNSNATDPNTTDTPTSAKCVNESTNHAEATTTRSQWSDKKPSEWKELAQNCTKWRRLLRHNPTTSDTAGSSTIFATGGTTSAAVPTSANTTVVKDSTSQLGPVPQNDDKKTENTRIKLTVLPSLSTATPSSSAGQQNGVPYFTPHIQCQPAVPRRKLARDPKIQVPHLRHGAFILGPATLTREGQTIGVLGLPRVPVDVPWVHPNRRLRRHYAFRNLLDVDEAWSIMRLRIRHIKLRYARMDWAYDRRMLLGDEPEQEEEMLKKMKLVRKQWREGKKAETEKGEVVLQDGDETEEEDEAETEVPPVQDDEVNEVSKDATEASPSTASEDQTSKLTKDTAALLRNTSLVSGQDPTSSTPKNISDEANEANDPSKPTLDEQGVPESQVPPGDEGARSVRRFKRARDEEPTEPTWSHDDDERRPTRKCRTSSALFPVSAFIPPRGDR</sequence>
<dbReference type="Proteomes" id="UP000308600">
    <property type="component" value="Unassembled WGS sequence"/>
</dbReference>
<organism evidence="1 2">
    <name type="scientific">Pluteus cervinus</name>
    <dbReference type="NCBI Taxonomy" id="181527"/>
    <lineage>
        <taxon>Eukaryota</taxon>
        <taxon>Fungi</taxon>
        <taxon>Dikarya</taxon>
        <taxon>Basidiomycota</taxon>
        <taxon>Agaricomycotina</taxon>
        <taxon>Agaricomycetes</taxon>
        <taxon>Agaricomycetidae</taxon>
        <taxon>Agaricales</taxon>
        <taxon>Pluteineae</taxon>
        <taxon>Pluteaceae</taxon>
        <taxon>Pluteus</taxon>
    </lineage>
</organism>
<dbReference type="EMBL" id="ML209827">
    <property type="protein sequence ID" value="TFK57947.1"/>
    <property type="molecule type" value="Genomic_DNA"/>
</dbReference>
<reference evidence="1 2" key="1">
    <citation type="journal article" date="2019" name="Nat. Ecol. Evol.">
        <title>Megaphylogeny resolves global patterns of mushroom evolution.</title>
        <authorList>
            <person name="Varga T."/>
            <person name="Krizsan K."/>
            <person name="Foldi C."/>
            <person name="Dima B."/>
            <person name="Sanchez-Garcia M."/>
            <person name="Sanchez-Ramirez S."/>
            <person name="Szollosi G.J."/>
            <person name="Szarkandi J.G."/>
            <person name="Papp V."/>
            <person name="Albert L."/>
            <person name="Andreopoulos W."/>
            <person name="Angelini C."/>
            <person name="Antonin V."/>
            <person name="Barry K.W."/>
            <person name="Bougher N.L."/>
            <person name="Buchanan P."/>
            <person name="Buyck B."/>
            <person name="Bense V."/>
            <person name="Catcheside P."/>
            <person name="Chovatia M."/>
            <person name="Cooper J."/>
            <person name="Damon W."/>
            <person name="Desjardin D."/>
            <person name="Finy P."/>
            <person name="Geml J."/>
            <person name="Haridas S."/>
            <person name="Hughes K."/>
            <person name="Justo A."/>
            <person name="Karasinski D."/>
            <person name="Kautmanova I."/>
            <person name="Kiss B."/>
            <person name="Kocsube S."/>
            <person name="Kotiranta H."/>
            <person name="LaButti K.M."/>
            <person name="Lechner B.E."/>
            <person name="Liimatainen K."/>
            <person name="Lipzen A."/>
            <person name="Lukacs Z."/>
            <person name="Mihaltcheva S."/>
            <person name="Morgado L.N."/>
            <person name="Niskanen T."/>
            <person name="Noordeloos M.E."/>
            <person name="Ohm R.A."/>
            <person name="Ortiz-Santana B."/>
            <person name="Ovrebo C."/>
            <person name="Racz N."/>
            <person name="Riley R."/>
            <person name="Savchenko A."/>
            <person name="Shiryaev A."/>
            <person name="Soop K."/>
            <person name="Spirin V."/>
            <person name="Szebenyi C."/>
            <person name="Tomsovsky M."/>
            <person name="Tulloss R.E."/>
            <person name="Uehling J."/>
            <person name="Grigoriev I.V."/>
            <person name="Vagvolgyi C."/>
            <person name="Papp T."/>
            <person name="Martin F.M."/>
            <person name="Miettinen O."/>
            <person name="Hibbett D.S."/>
            <person name="Nagy L.G."/>
        </authorList>
    </citation>
    <scope>NUCLEOTIDE SEQUENCE [LARGE SCALE GENOMIC DNA]</scope>
    <source>
        <strain evidence="1 2">NL-1719</strain>
    </source>
</reference>
<evidence type="ECO:0000313" key="1">
    <source>
        <dbReference type="EMBL" id="TFK57947.1"/>
    </source>
</evidence>
<name>A0ACD2ZX38_9AGAR</name>
<evidence type="ECO:0000313" key="2">
    <source>
        <dbReference type="Proteomes" id="UP000308600"/>
    </source>
</evidence>
<accession>A0ACD2ZX38</accession>
<proteinExistence type="predicted"/>
<keyword evidence="2" id="KW-1185">Reference proteome</keyword>
<feature type="non-terminal residue" evidence="1">
    <location>
        <position position="1"/>
    </location>
</feature>